<dbReference type="SMART" id="SM00606">
    <property type="entry name" value="CBD_IV"/>
    <property type="match status" value="1"/>
</dbReference>
<evidence type="ECO:0000256" key="2">
    <source>
        <dbReference type="ARBA" id="ARBA00022729"/>
    </source>
</evidence>
<dbReference type="GO" id="GO:0030246">
    <property type="term" value="F:carbohydrate binding"/>
    <property type="evidence" value="ECO:0007669"/>
    <property type="project" value="InterPro"/>
</dbReference>
<gene>
    <name evidence="7" type="ORF">EI290_02820</name>
</gene>
<evidence type="ECO:0000313" key="7">
    <source>
        <dbReference type="EMBL" id="RSK37595.1"/>
    </source>
</evidence>
<dbReference type="InterPro" id="IPR005084">
    <property type="entry name" value="CBM6"/>
</dbReference>
<dbReference type="Pfam" id="PF00722">
    <property type="entry name" value="Glyco_hydro_16"/>
    <property type="match status" value="1"/>
</dbReference>
<feature type="domain" description="F5/8 type C" evidence="4">
    <location>
        <begin position="1117"/>
        <end position="1264"/>
    </location>
</feature>
<dbReference type="NCBIfam" id="TIGR04183">
    <property type="entry name" value="Por_Secre_tail"/>
    <property type="match status" value="1"/>
</dbReference>
<dbReference type="PANTHER" id="PTHR10963:SF55">
    <property type="entry name" value="GLYCOSIDE HYDROLASE FAMILY 16 PROTEIN"/>
    <property type="match status" value="1"/>
</dbReference>
<evidence type="ECO:0000259" key="4">
    <source>
        <dbReference type="PROSITE" id="PS50022"/>
    </source>
</evidence>
<accession>A0A428JTZ2</accession>
<dbReference type="EMBL" id="RWIS01000001">
    <property type="protein sequence ID" value="RSK37595.1"/>
    <property type="molecule type" value="Genomic_DNA"/>
</dbReference>
<dbReference type="InterPro" id="IPR008979">
    <property type="entry name" value="Galactose-bd-like_sf"/>
</dbReference>
<dbReference type="Gene3D" id="2.60.120.200">
    <property type="match status" value="1"/>
</dbReference>
<dbReference type="InterPro" id="IPR026444">
    <property type="entry name" value="Secre_tail"/>
</dbReference>
<dbReference type="InterPro" id="IPR013320">
    <property type="entry name" value="ConA-like_dom_sf"/>
</dbReference>
<evidence type="ECO:0000313" key="8">
    <source>
        <dbReference type="Proteomes" id="UP000280066"/>
    </source>
</evidence>
<dbReference type="PROSITE" id="PS51762">
    <property type="entry name" value="GH16_2"/>
    <property type="match status" value="1"/>
</dbReference>
<dbReference type="Pfam" id="PF18962">
    <property type="entry name" value="Por_Secre_tail"/>
    <property type="match status" value="1"/>
</dbReference>
<dbReference type="InterPro" id="IPR050546">
    <property type="entry name" value="Glycosyl_Hydrlase_16"/>
</dbReference>
<dbReference type="InterPro" id="IPR000421">
    <property type="entry name" value="FA58C"/>
</dbReference>
<evidence type="ECO:0000259" key="5">
    <source>
        <dbReference type="PROSITE" id="PS51175"/>
    </source>
</evidence>
<dbReference type="InterPro" id="IPR045829">
    <property type="entry name" value="PKD_6"/>
</dbReference>
<organism evidence="7 8">
    <name type="scientific">Hymenobacter metallilatus</name>
    <dbReference type="NCBI Taxonomy" id="2493666"/>
    <lineage>
        <taxon>Bacteria</taxon>
        <taxon>Pseudomonadati</taxon>
        <taxon>Bacteroidota</taxon>
        <taxon>Cytophagia</taxon>
        <taxon>Cytophagales</taxon>
        <taxon>Hymenobacteraceae</taxon>
        <taxon>Hymenobacter</taxon>
    </lineage>
</organism>
<proteinExistence type="inferred from homology"/>
<feature type="signal peptide" evidence="3">
    <location>
        <begin position="1"/>
        <end position="35"/>
    </location>
</feature>
<keyword evidence="2 3" id="KW-0732">Signal</keyword>
<dbReference type="Pfam" id="PF22633">
    <property type="entry name" value="F5_F8_type_C_2"/>
    <property type="match status" value="1"/>
</dbReference>
<sequence length="1468" mass="155296">METSTASPGRWLGRWARLTLALGLGWALQPTAAQAQCNQLVWQDEFNTAGDFAKWQVYNGDGCNVGNCNFGNAELQVYRPANATVTGGFLNIATRYENSVEGGRTYNYTSAKLQSKVPATGGLQTFKYGRIEARMKLPSAQGAWPAFWMLADPGNWPYTGEIDIMEAKHKNPKSTAGTIHYDAGGWRFTGREYTSTVDLSLDFHVYAVEWGPDQIKWFVDGTLFHTASPKTTTGGSWPFNDGNFYIILNTAVGGPGTGFTGYTNPTPADFPVTTQVDYVRVYKGTYNYAVLGVDQVHQGDQNKTFRMDAITGGTYTWSVPSGATIVSGQGTNAIQVNFSSTAASGNVTASVAVSGCATATYSKALTVTPALQPDRVYEDYESNRVITYGTVTGTLTQAVNNPSAVINTSAKVGQYVRNSSEQYDVLYVRNLGIGNANDYVAGRRKVFIDVYSTAPVGSKVTMQFENSQVTTATNFPAGRHSAYRAYTTRQNAWETLEFEFEKSLDAGTNIYSIDNVAFLLQPATNSGATFYLDNLLIKKQPEAPVVATEVLQNYDGTAKLTFNATSTNGAYTAPTANPSATGVNTTANVARYVRNSTQQYDVLFFDAGAPGTVIQDAGLFKNQTYQLQVDVYTSAPVGTPINITLQNKAAAAPTGSFPAGRNSTYLANTSKQNQWETLTFAFNTAPDAGTANVAIDQLAMLFNSGAFTGETYYIDNIRIAKKATPTYSAGTTFENYDAVRNLPLRNANGTYVAAANNPSATGINTSAKVGQYTRNPASQYDALTLASTQIKDGSAYVAGQKVFALDVYTSAPAGTVVSWQLESSASSNPNNYPTGRHSIYQAVVKQSNAWHTLTFTYANSPDAGTADADVDNVVLLFAPNSTTGTVFYIDNLRSLTASTAPSNVAPTVSLTSPTNGATFTAPASITINANAADSDGSISKVEFYQGTTLLGTDTSSPYSYSWTGVTAGTYSLTAKATDNAGAVTTSGAVSVTVGSTPAAQTIPGKIEAESFTAQQGTDKEATTDTGGGQNVDYFETGDWLDYAVNVTAAGSYTVDFRVASANGGATLQLRNSAGTVLGSINVGNTGGWQSWQTISTTVTLPAGQQTLRLFAQTSTGCNVNWLNFASATQTGTNLALNKPTFTSSTETSGTPGSAAVDGNTTSTRWASAFADPQWIYVDLGASYNVSRVKLTWEAAYGKDYLVQVSADATNWTTIKTVTGNSTLTNDHTGLTGTGRYVRMYGTARAVINGASYGYSLYELEVYGTAASGGGTGSTACTGTVANGDYSYEVSTTNGTVSWKFIPLGPIAGSSMALIYVKVGTGGYTGYNMTAAGSNFTFAQAQASGAALSFYFTYRVGTTTAERNSSATPHSYTAGAICTGSRPALTTTTVAAPEHQLYPNPASTHLTVPVTGAGTITITDALGRVVLTQAVAAQQPTATVDVHTLRPGMYFLRVRQASGAATIQQFAKE</sequence>
<dbReference type="OrthoDB" id="9776255at2"/>
<dbReference type="PANTHER" id="PTHR10963">
    <property type="entry name" value="GLYCOSYL HYDROLASE-RELATED"/>
    <property type="match status" value="1"/>
</dbReference>
<dbReference type="PROSITE" id="PS51175">
    <property type="entry name" value="CBM6"/>
    <property type="match status" value="1"/>
</dbReference>
<dbReference type="GO" id="GO:0004553">
    <property type="term" value="F:hydrolase activity, hydrolyzing O-glycosyl compounds"/>
    <property type="evidence" value="ECO:0007669"/>
    <property type="project" value="InterPro"/>
</dbReference>
<dbReference type="PROSITE" id="PS50022">
    <property type="entry name" value="FA58C_3"/>
    <property type="match status" value="1"/>
</dbReference>
<feature type="domain" description="GH16" evidence="6">
    <location>
        <begin position="24"/>
        <end position="287"/>
    </location>
</feature>
<feature type="domain" description="CBM6" evidence="5">
    <location>
        <begin position="1004"/>
        <end position="1125"/>
    </location>
</feature>
<dbReference type="SUPFAM" id="SSF49899">
    <property type="entry name" value="Concanavalin A-like lectins/glucanases"/>
    <property type="match status" value="1"/>
</dbReference>
<dbReference type="InterPro" id="IPR006584">
    <property type="entry name" value="Cellulose-bd_IV"/>
</dbReference>
<dbReference type="RefSeq" id="WP_125426497.1">
    <property type="nucleotide sequence ID" value="NZ_RWIS01000001.1"/>
</dbReference>
<dbReference type="Pfam" id="PF03422">
    <property type="entry name" value="CBM_6"/>
    <property type="match status" value="1"/>
</dbReference>
<keyword evidence="8" id="KW-1185">Reference proteome</keyword>
<dbReference type="CDD" id="cd04080">
    <property type="entry name" value="CBM6_cellulase-like"/>
    <property type="match status" value="1"/>
</dbReference>
<evidence type="ECO:0000256" key="1">
    <source>
        <dbReference type="ARBA" id="ARBA00006865"/>
    </source>
</evidence>
<dbReference type="InterPro" id="IPR013783">
    <property type="entry name" value="Ig-like_fold"/>
</dbReference>
<dbReference type="Pfam" id="PF17957">
    <property type="entry name" value="Big_7"/>
    <property type="match status" value="1"/>
</dbReference>
<evidence type="ECO:0000259" key="6">
    <source>
        <dbReference type="PROSITE" id="PS51762"/>
    </source>
</evidence>
<comment type="similarity">
    <text evidence="1">Belongs to the glycosyl hydrolase 16 family.</text>
</comment>
<evidence type="ECO:0000256" key="3">
    <source>
        <dbReference type="SAM" id="SignalP"/>
    </source>
</evidence>
<name>A0A428JTZ2_9BACT</name>
<dbReference type="InterPro" id="IPR000757">
    <property type="entry name" value="Beta-glucanase-like"/>
</dbReference>
<dbReference type="Proteomes" id="UP000280066">
    <property type="component" value="Unassembled WGS sequence"/>
</dbReference>
<feature type="chain" id="PRO_5019577422" evidence="3">
    <location>
        <begin position="36"/>
        <end position="1468"/>
    </location>
</feature>
<dbReference type="SUPFAM" id="SSF49785">
    <property type="entry name" value="Galactose-binding domain-like"/>
    <property type="match status" value="3"/>
</dbReference>
<dbReference type="Pfam" id="PF19408">
    <property type="entry name" value="PKD_6"/>
    <property type="match status" value="1"/>
</dbReference>
<reference evidence="7 8" key="1">
    <citation type="submission" date="2018-12" db="EMBL/GenBank/DDBJ databases">
        <authorList>
            <person name="Feng G."/>
            <person name="Zhu H."/>
        </authorList>
    </citation>
    <scope>NUCLEOTIDE SEQUENCE [LARGE SCALE GENOMIC DNA]</scope>
    <source>
        <strain evidence="7 8">9PBR-2</strain>
    </source>
</reference>
<dbReference type="GO" id="GO:0005975">
    <property type="term" value="P:carbohydrate metabolic process"/>
    <property type="evidence" value="ECO:0007669"/>
    <property type="project" value="InterPro"/>
</dbReference>
<dbReference type="CDD" id="cd08023">
    <property type="entry name" value="GH16_laminarinase_like"/>
    <property type="match status" value="1"/>
</dbReference>
<dbReference type="Gene3D" id="2.60.40.10">
    <property type="entry name" value="Immunoglobulins"/>
    <property type="match status" value="1"/>
</dbReference>
<protein>
    <submittedName>
        <fullName evidence="7">Carbohydrate-binding protein</fullName>
    </submittedName>
</protein>
<comment type="caution">
    <text evidence="7">The sequence shown here is derived from an EMBL/GenBank/DDBJ whole genome shotgun (WGS) entry which is preliminary data.</text>
</comment>
<dbReference type="Gene3D" id="2.60.120.260">
    <property type="entry name" value="Galactose-binding domain-like"/>
    <property type="match status" value="3"/>
</dbReference>